<evidence type="ECO:0000256" key="1">
    <source>
        <dbReference type="SAM" id="SignalP"/>
    </source>
</evidence>
<feature type="chain" id="PRO_5043587000" evidence="1">
    <location>
        <begin position="23"/>
        <end position="276"/>
    </location>
</feature>
<dbReference type="EMBL" id="JARKIK010000033">
    <property type="protein sequence ID" value="KAK8740407.1"/>
    <property type="molecule type" value="Genomic_DNA"/>
</dbReference>
<keyword evidence="1" id="KW-0732">Signal</keyword>
<accession>A0AAW0X901</accession>
<reference evidence="2 3" key="1">
    <citation type="journal article" date="2024" name="BMC Genomics">
        <title>Genome assembly of redclaw crayfish (Cherax quadricarinatus) provides insights into its immune adaptation and hypoxia tolerance.</title>
        <authorList>
            <person name="Liu Z."/>
            <person name="Zheng J."/>
            <person name="Li H."/>
            <person name="Fang K."/>
            <person name="Wang S."/>
            <person name="He J."/>
            <person name="Zhou D."/>
            <person name="Weng S."/>
            <person name="Chi M."/>
            <person name="Gu Z."/>
            <person name="He J."/>
            <person name="Li F."/>
            <person name="Wang M."/>
        </authorList>
    </citation>
    <scope>NUCLEOTIDE SEQUENCE [LARGE SCALE GENOMIC DNA]</scope>
    <source>
        <strain evidence="2">ZL_2023a</strain>
    </source>
</reference>
<dbReference type="AlphaFoldDB" id="A0AAW0X901"/>
<gene>
    <name evidence="2" type="ORF">OTU49_002895</name>
</gene>
<proteinExistence type="predicted"/>
<protein>
    <submittedName>
        <fullName evidence="2">Uncharacterized protein</fullName>
    </submittedName>
</protein>
<organism evidence="2 3">
    <name type="scientific">Cherax quadricarinatus</name>
    <name type="common">Australian red claw crayfish</name>
    <dbReference type="NCBI Taxonomy" id="27406"/>
    <lineage>
        <taxon>Eukaryota</taxon>
        <taxon>Metazoa</taxon>
        <taxon>Ecdysozoa</taxon>
        <taxon>Arthropoda</taxon>
        <taxon>Crustacea</taxon>
        <taxon>Multicrustacea</taxon>
        <taxon>Malacostraca</taxon>
        <taxon>Eumalacostraca</taxon>
        <taxon>Eucarida</taxon>
        <taxon>Decapoda</taxon>
        <taxon>Pleocyemata</taxon>
        <taxon>Astacidea</taxon>
        <taxon>Parastacoidea</taxon>
        <taxon>Parastacidae</taxon>
        <taxon>Cherax</taxon>
    </lineage>
</organism>
<sequence>MQHVRGAWTLLVLVALVQLVVSQEEVTPDHSDDKRVGWSSMHGTWGKRPDLEDTQLEVAEDKRTNWNKFQGSWGKRGDDLADAELQAAEDKRTNWNKFQGSWGKRGDDFTDADLQDAALDKRTNWNKFQGSWGKRGDWSSLQGTWGKRAWKNLQGAWGKRSQNDAADDDFYNDAATQEGDLVSDEAQDISSMALARMMASAVPQKRGWTLWGKRPVNTRVSPRSTNWSSLRGTWGKRSADWNKLRGAWGKRADWDQFRGSWGKRVPGALSEATPQA</sequence>
<evidence type="ECO:0000313" key="2">
    <source>
        <dbReference type="EMBL" id="KAK8740407.1"/>
    </source>
</evidence>
<name>A0AAW0X901_CHEQU</name>
<evidence type="ECO:0000313" key="3">
    <source>
        <dbReference type="Proteomes" id="UP001445076"/>
    </source>
</evidence>
<keyword evidence="3" id="KW-1185">Reference proteome</keyword>
<comment type="caution">
    <text evidence="2">The sequence shown here is derived from an EMBL/GenBank/DDBJ whole genome shotgun (WGS) entry which is preliminary data.</text>
</comment>
<dbReference type="Proteomes" id="UP001445076">
    <property type="component" value="Unassembled WGS sequence"/>
</dbReference>
<feature type="signal peptide" evidence="1">
    <location>
        <begin position="1"/>
        <end position="22"/>
    </location>
</feature>